<dbReference type="Proteomes" id="UP000681720">
    <property type="component" value="Unassembled WGS sequence"/>
</dbReference>
<evidence type="ECO:0000256" key="1">
    <source>
        <dbReference type="SAM" id="MobiDB-lite"/>
    </source>
</evidence>
<reference evidence="2" key="1">
    <citation type="submission" date="2021-02" db="EMBL/GenBank/DDBJ databases">
        <authorList>
            <person name="Nowell W R."/>
        </authorList>
    </citation>
    <scope>NUCLEOTIDE SEQUENCE</scope>
</reference>
<evidence type="ECO:0000313" key="2">
    <source>
        <dbReference type="EMBL" id="CAF5226071.1"/>
    </source>
</evidence>
<sequence>MLDNLEDSFFRDNQPDTVTDSESLIYPDEELDETDRILLNFDPISFSFTDQQRHFERLAQLYTRFLLELREYHLLPQKIVQSISSNFCKLFDIVLELIKTKILSSVVSVVDLETTFTAVNRIINSVSKNEYTFLKQCEKYLNINRHLK</sequence>
<proteinExistence type="predicted"/>
<gene>
    <name evidence="2" type="ORF">GIL414_LOCUS86923</name>
</gene>
<organism evidence="2 3">
    <name type="scientific">Rotaria magnacalcarata</name>
    <dbReference type="NCBI Taxonomy" id="392030"/>
    <lineage>
        <taxon>Eukaryota</taxon>
        <taxon>Metazoa</taxon>
        <taxon>Spiralia</taxon>
        <taxon>Gnathifera</taxon>
        <taxon>Rotifera</taxon>
        <taxon>Eurotatoria</taxon>
        <taxon>Bdelloidea</taxon>
        <taxon>Philodinida</taxon>
        <taxon>Philodinidae</taxon>
        <taxon>Rotaria</taxon>
    </lineage>
</organism>
<accession>A0A8S3K1M2</accession>
<feature type="region of interest" description="Disordered" evidence="1">
    <location>
        <begin position="1"/>
        <end position="21"/>
    </location>
</feature>
<comment type="caution">
    <text evidence="2">The sequence shown here is derived from an EMBL/GenBank/DDBJ whole genome shotgun (WGS) entry which is preliminary data.</text>
</comment>
<evidence type="ECO:0000313" key="3">
    <source>
        <dbReference type="Proteomes" id="UP000681720"/>
    </source>
</evidence>
<dbReference type="AlphaFoldDB" id="A0A8S3K1M2"/>
<name>A0A8S3K1M2_9BILA</name>
<dbReference type="EMBL" id="CAJOBJ010377387">
    <property type="protein sequence ID" value="CAF5226071.1"/>
    <property type="molecule type" value="Genomic_DNA"/>
</dbReference>
<protein>
    <submittedName>
        <fullName evidence="2">Uncharacterized protein</fullName>
    </submittedName>
</protein>